<keyword evidence="3" id="KW-1185">Reference proteome</keyword>
<keyword evidence="1" id="KW-0472">Membrane</keyword>
<evidence type="ECO:0000313" key="3">
    <source>
        <dbReference type="Proteomes" id="UP000629420"/>
    </source>
</evidence>
<protein>
    <recommendedName>
        <fullName evidence="4">Flavodoxin-like domain-containing protein</fullName>
    </recommendedName>
</protein>
<reference evidence="2 3" key="1">
    <citation type="submission" date="2021-01" db="EMBL/GenBank/DDBJ databases">
        <title>Aequorivita sp. strain KX20305, a bacterium isolated from the sediment collected at a cold seep field in South China Sea.</title>
        <authorList>
            <person name="Zhang H."/>
            <person name="Li C."/>
        </authorList>
    </citation>
    <scope>NUCLEOTIDE SEQUENCE [LARGE SCALE GENOMIC DNA]</scope>
    <source>
        <strain evidence="2 3">KX20305</strain>
    </source>
</reference>
<name>A0ABX7DSN7_9FLAO</name>
<feature type="transmembrane region" description="Helical" evidence="1">
    <location>
        <begin position="7"/>
        <end position="28"/>
    </location>
</feature>
<gene>
    <name evidence="2" type="ORF">JK629_12605</name>
</gene>
<organism evidence="2 3">
    <name type="scientific">Aequorivita iocasae</name>
    <dbReference type="NCBI Taxonomy" id="2803865"/>
    <lineage>
        <taxon>Bacteria</taxon>
        <taxon>Pseudomonadati</taxon>
        <taxon>Bacteroidota</taxon>
        <taxon>Flavobacteriia</taxon>
        <taxon>Flavobacteriales</taxon>
        <taxon>Flavobacteriaceae</taxon>
        <taxon>Aequorivita</taxon>
    </lineage>
</organism>
<dbReference type="RefSeq" id="WP_202335974.1">
    <property type="nucleotide sequence ID" value="NZ_CP068439.1"/>
</dbReference>
<accession>A0ABX7DSN7</accession>
<dbReference type="Proteomes" id="UP000629420">
    <property type="component" value="Chromosome"/>
</dbReference>
<dbReference type="EMBL" id="CP068439">
    <property type="protein sequence ID" value="QQX76164.1"/>
    <property type="molecule type" value="Genomic_DNA"/>
</dbReference>
<proteinExistence type="predicted"/>
<keyword evidence="1" id="KW-0812">Transmembrane</keyword>
<evidence type="ECO:0000313" key="2">
    <source>
        <dbReference type="EMBL" id="QQX76164.1"/>
    </source>
</evidence>
<evidence type="ECO:0000256" key="1">
    <source>
        <dbReference type="SAM" id="Phobius"/>
    </source>
</evidence>
<keyword evidence="1" id="KW-1133">Transmembrane helix</keyword>
<evidence type="ECO:0008006" key="4">
    <source>
        <dbReference type="Google" id="ProtNLM"/>
    </source>
</evidence>
<sequence length="179" mass="20255">MIFKLKIRNIIFILTIIILVIMALGFWYKQRYSMEEVAKEQLHSKNSETNILIATQGSDFKRAIVTNIKNHFKLDTVFLNIIDVKDLPNIEINEYKAVVIIHTWEYGSPPVSVTNFISKNLDAKEKLIVLATSGKGTNKIEGIDALSGESIVENASDYSDEIIARLVKILESTKLKQSL</sequence>